<dbReference type="Proteomes" id="UP000236232">
    <property type="component" value="Unassembled WGS sequence"/>
</dbReference>
<feature type="non-terminal residue" evidence="1">
    <location>
        <position position="40"/>
    </location>
</feature>
<reference evidence="1 2" key="1">
    <citation type="submission" date="2018-01" db="EMBL/GenBank/DDBJ databases">
        <title>Draft Genome Sequence of Pseudomonas gingeri NCPPB 3146 (LMG 5327), a White Line Reaction Producer.</title>
        <authorList>
            <person name="Rokni-Zadeh H."/>
            <person name="Bahrami T."/>
            <person name="Zarvandi S."/>
            <person name="Changi-Ashtiani M."/>
            <person name="De Mot R."/>
        </authorList>
    </citation>
    <scope>NUCLEOTIDE SEQUENCE [LARGE SCALE GENOMIC DNA]</scope>
    <source>
        <strain evidence="2">NCPPB 3146 \ LMG 5327</strain>
    </source>
</reference>
<accession>A0ABX4YBP2</accession>
<evidence type="ECO:0000313" key="1">
    <source>
        <dbReference type="EMBL" id="PNQ94439.1"/>
    </source>
</evidence>
<proteinExistence type="predicted"/>
<comment type="caution">
    <text evidence="1">The sequence shown here is derived from an EMBL/GenBank/DDBJ whole genome shotgun (WGS) entry which is preliminary data.</text>
</comment>
<evidence type="ECO:0000313" key="2">
    <source>
        <dbReference type="Proteomes" id="UP000236232"/>
    </source>
</evidence>
<sequence>MTPSVLAAFWAVSFLFVVTPGADWAYAISAGLFGRVVMPA</sequence>
<protein>
    <submittedName>
        <fullName evidence="1">Lysine transporter LysE</fullName>
    </submittedName>
</protein>
<organism evidence="1 2">
    <name type="scientific">Pseudomonas gingeri NCPPB 3146 = LMG 5327</name>
    <dbReference type="NCBI Taxonomy" id="707248"/>
    <lineage>
        <taxon>Bacteria</taxon>
        <taxon>Pseudomonadati</taxon>
        <taxon>Pseudomonadota</taxon>
        <taxon>Gammaproteobacteria</taxon>
        <taxon>Pseudomonadales</taxon>
        <taxon>Pseudomonadaceae</taxon>
        <taxon>Pseudomonas</taxon>
    </lineage>
</organism>
<keyword evidence="2" id="KW-1185">Reference proteome</keyword>
<gene>
    <name evidence="1" type="ORF">CCU68_00970</name>
</gene>
<name>A0ABX4YBP2_9PSED</name>
<dbReference type="EMBL" id="POWE01000013">
    <property type="protein sequence ID" value="PNQ94439.1"/>
    <property type="molecule type" value="Genomic_DNA"/>
</dbReference>